<sequence length="128" mass="14825">MMNKKWIFNISILLNVLFIVVFVFNYFNSPTYELGRLKKDLKISYFSSDSTFFYLPKGLTVRNVSQRGIAAISQFENERFAIVITSDNDLVDYDVSKDSLSPVGNFYSADNYKYEQKSIDDDTVHSLK</sequence>
<accession>A0A5M6CHB7</accession>
<evidence type="ECO:0000313" key="2">
    <source>
        <dbReference type="EMBL" id="KAA5534373.1"/>
    </source>
</evidence>
<name>A0A5M6CHB7_9FLAO</name>
<protein>
    <submittedName>
        <fullName evidence="2">Uncharacterized protein</fullName>
    </submittedName>
</protein>
<feature type="transmembrane region" description="Helical" evidence="1">
    <location>
        <begin position="6"/>
        <end position="27"/>
    </location>
</feature>
<keyword evidence="1" id="KW-1133">Transmembrane helix</keyword>
<dbReference type="RefSeq" id="WP_150012669.1">
    <property type="nucleotide sequence ID" value="NZ_VWSG01000006.1"/>
</dbReference>
<keyword evidence="1" id="KW-0812">Transmembrane</keyword>
<keyword evidence="1" id="KW-0472">Membrane</keyword>
<keyword evidence="3" id="KW-1185">Reference proteome</keyword>
<organism evidence="2 3">
    <name type="scientific">Paenimyroides baculatum</name>
    <dbReference type="NCBI Taxonomy" id="2608000"/>
    <lineage>
        <taxon>Bacteria</taxon>
        <taxon>Pseudomonadati</taxon>
        <taxon>Bacteroidota</taxon>
        <taxon>Flavobacteriia</taxon>
        <taxon>Flavobacteriales</taxon>
        <taxon>Flavobacteriaceae</taxon>
        <taxon>Paenimyroides</taxon>
    </lineage>
</organism>
<gene>
    <name evidence="2" type="ORF">F0460_09705</name>
</gene>
<dbReference type="AlphaFoldDB" id="A0A5M6CHB7"/>
<dbReference type="Proteomes" id="UP000325141">
    <property type="component" value="Unassembled WGS sequence"/>
</dbReference>
<reference evidence="2 3" key="1">
    <citation type="submission" date="2019-09" db="EMBL/GenBank/DDBJ databases">
        <title>Genome sequence and assembly of Flavobacterium sp.</title>
        <authorList>
            <person name="Chhetri G."/>
        </authorList>
    </citation>
    <scope>NUCLEOTIDE SEQUENCE [LARGE SCALE GENOMIC DNA]</scope>
    <source>
        <strain evidence="2 3">SNL9</strain>
    </source>
</reference>
<evidence type="ECO:0000313" key="3">
    <source>
        <dbReference type="Proteomes" id="UP000325141"/>
    </source>
</evidence>
<comment type="caution">
    <text evidence="2">The sequence shown here is derived from an EMBL/GenBank/DDBJ whole genome shotgun (WGS) entry which is preliminary data.</text>
</comment>
<evidence type="ECO:0000256" key="1">
    <source>
        <dbReference type="SAM" id="Phobius"/>
    </source>
</evidence>
<dbReference type="EMBL" id="VWSG01000006">
    <property type="protein sequence ID" value="KAA5534373.1"/>
    <property type="molecule type" value="Genomic_DNA"/>
</dbReference>
<proteinExistence type="predicted"/>